<name>A0AAE7TQ90_9CAUD</name>
<dbReference type="GO" id="GO:0004527">
    <property type="term" value="F:exonuclease activity"/>
    <property type="evidence" value="ECO:0007669"/>
    <property type="project" value="UniProtKB-KW"/>
</dbReference>
<protein>
    <submittedName>
        <fullName evidence="1">DNA exonuclease</fullName>
    </submittedName>
</protein>
<proteinExistence type="predicted"/>
<keyword evidence="2" id="KW-1185">Reference proteome</keyword>
<accession>A0AAE7TQ90</accession>
<keyword evidence="1" id="KW-0269">Exonuclease</keyword>
<keyword evidence="1" id="KW-0540">Nuclease</keyword>
<keyword evidence="1" id="KW-0378">Hydrolase</keyword>
<evidence type="ECO:0000313" key="1">
    <source>
        <dbReference type="EMBL" id="QQM15465.1"/>
    </source>
</evidence>
<dbReference type="Proteomes" id="UP000827269">
    <property type="component" value="Segment"/>
</dbReference>
<dbReference type="EMBL" id="MW250276">
    <property type="protein sequence ID" value="QQM15465.1"/>
    <property type="molecule type" value="Genomic_DNA"/>
</dbReference>
<reference evidence="2" key="1">
    <citation type="journal article" date="2021" name="Viruses">
        <title>Novel Viruses That Lyse Plant and Human Strains of Kosakonia cowanii.</title>
        <authorList>
            <person name="Petrzik K."/>
            <person name="Brazdova S."/>
            <person name="Krawczyk K."/>
        </authorList>
    </citation>
    <scope>NUCLEOTIDE SEQUENCE [LARGE SCALE GENOMIC DNA]</scope>
</reference>
<sequence>MSIPANLRERIAKVAPQFHRTEEASTLEVDADSLIYKVAATTKNLETAKRRLVSEALTLHFLADTQISRLHLTPKHCRKAGRFNVIATKPYQGNRAKGKKPELVEPLRYVVGREQLKLPPELQIIFNDVYEADDSVVMACTADPKAIYYSEDKDLDCLRNRKLCQHELRVLPTVSGLGWLAMKELASGKKVIGRGPVFFWAQMLMGDGADNIKGITKANGKLCGPAATFELLRGFLIPQSDSLTPHPVIPTITEQDVARYVLRLYMENGQNPIPEGWLLWLYPADGYNFHRHLHQLGMYADPELGPWLHRCLKEKWFDNDLHKSQSEG</sequence>
<organism evidence="1 2">
    <name type="scientific">Kosakonia virus Kc318</name>
    <dbReference type="NCBI Taxonomy" id="2797327"/>
    <lineage>
        <taxon>Viruses</taxon>
        <taxon>Duplodnaviria</taxon>
        <taxon>Heunggongvirae</taxon>
        <taxon>Uroviricota</taxon>
        <taxon>Caudoviricetes</taxon>
        <taxon>Autographivirales</taxon>
        <taxon>Autonotataviridae</taxon>
        <taxon>Melnykvirinae</taxon>
        <taxon>Cronosvirus</taxon>
        <taxon>Cronosvirus Kc318</taxon>
    </lineage>
</organism>
<evidence type="ECO:0000313" key="2">
    <source>
        <dbReference type="Proteomes" id="UP000827269"/>
    </source>
</evidence>